<feature type="domain" description="Trs120/TRAPPC9 fourth Ig-like" evidence="8">
    <location>
        <begin position="1051"/>
        <end position="1168"/>
    </location>
</feature>
<dbReference type="InterPro" id="IPR058563">
    <property type="entry name" value="Trs120_TRAPPC9_N"/>
</dbReference>
<dbReference type="Pfam" id="PF26282">
    <property type="entry name" value="Ig_TRAPPC9-Trs120_3rd"/>
    <property type="match status" value="1"/>
</dbReference>
<dbReference type="InterPro" id="IPR013935">
    <property type="entry name" value="Trs120_TRAPPC9"/>
</dbReference>
<evidence type="ECO:0000256" key="1">
    <source>
        <dbReference type="ARBA" id="ARBA00004555"/>
    </source>
</evidence>
<dbReference type="OrthoDB" id="27962at2759"/>
<comment type="subcellular location">
    <subcellularLocation>
        <location evidence="1">Golgi apparatus</location>
    </subcellularLocation>
</comment>
<evidence type="ECO:0000256" key="2">
    <source>
        <dbReference type="ARBA" id="ARBA00023034"/>
    </source>
</evidence>
<evidence type="ECO:0000259" key="8">
    <source>
        <dbReference type="Pfam" id="PF26283"/>
    </source>
</evidence>
<dbReference type="Pfam" id="PF26251">
    <property type="entry name" value="TPR_TRAPPC9-Trs120"/>
    <property type="match status" value="1"/>
</dbReference>
<dbReference type="InterPro" id="IPR058568">
    <property type="entry name" value="Ig_TRAPPC9_Trs120_4th"/>
</dbReference>
<dbReference type="STRING" id="683960.A0A1E3P5D2"/>
<dbReference type="Pfam" id="PF26254">
    <property type="entry name" value="Ig_TRAPPC9-Trs120_1st"/>
    <property type="match status" value="1"/>
</dbReference>
<dbReference type="PANTHER" id="PTHR21512">
    <property type="entry name" value="TRAFFICKING PROTEIN PARTICLE COMPLEX SUBUNIT 9"/>
    <property type="match status" value="1"/>
</dbReference>
<gene>
    <name evidence="9" type="ORF">WICANDRAFT_62677</name>
</gene>
<feature type="compositionally biased region" description="Low complexity" evidence="3">
    <location>
        <begin position="304"/>
        <end position="316"/>
    </location>
</feature>
<dbReference type="GeneID" id="30200662"/>
<dbReference type="Pfam" id="PF26280">
    <property type="entry name" value="Ig_TRAPPC9-Trs120_2nd"/>
    <property type="match status" value="1"/>
</dbReference>
<accession>A0A1E3P5D2</accession>
<keyword evidence="2" id="KW-0333">Golgi apparatus</keyword>
<dbReference type="Pfam" id="PF26283">
    <property type="entry name" value="Ig_TRAPPC9-Trs120_4th"/>
    <property type="match status" value="1"/>
</dbReference>
<feature type="domain" description="Trs120/TRAPPC9 first Ig-like" evidence="6">
    <location>
        <begin position="585"/>
        <end position="752"/>
    </location>
</feature>
<dbReference type="InterPro" id="IPR058565">
    <property type="entry name" value="Ig_TRAPPC9_Trs120_1st"/>
</dbReference>
<feature type="region of interest" description="Disordered" evidence="3">
    <location>
        <begin position="190"/>
        <end position="221"/>
    </location>
</feature>
<dbReference type="InterPro" id="IPR058564">
    <property type="entry name" value="TPR_TRAPPC9_Trs120"/>
</dbReference>
<feature type="compositionally biased region" description="Low complexity" evidence="3">
    <location>
        <begin position="194"/>
        <end position="216"/>
    </location>
</feature>
<feature type="compositionally biased region" description="Polar residues" evidence="3">
    <location>
        <begin position="317"/>
        <end position="328"/>
    </location>
</feature>
<organism evidence="9 10">
    <name type="scientific">Wickerhamomyces anomalus (strain ATCC 58044 / CBS 1984 / NCYC 433 / NRRL Y-366-8)</name>
    <name type="common">Yeast</name>
    <name type="synonym">Hansenula anomala</name>
    <dbReference type="NCBI Taxonomy" id="683960"/>
    <lineage>
        <taxon>Eukaryota</taxon>
        <taxon>Fungi</taxon>
        <taxon>Dikarya</taxon>
        <taxon>Ascomycota</taxon>
        <taxon>Saccharomycotina</taxon>
        <taxon>Saccharomycetes</taxon>
        <taxon>Phaffomycetales</taxon>
        <taxon>Wickerhamomycetaceae</taxon>
        <taxon>Wickerhamomyces</taxon>
    </lineage>
</organism>
<evidence type="ECO:0000259" key="5">
    <source>
        <dbReference type="Pfam" id="PF26251"/>
    </source>
</evidence>
<proteinExistence type="predicted"/>
<reference evidence="9 10" key="1">
    <citation type="journal article" date="2016" name="Proc. Natl. Acad. Sci. U.S.A.">
        <title>Comparative genomics of biotechnologically important yeasts.</title>
        <authorList>
            <person name="Riley R."/>
            <person name="Haridas S."/>
            <person name="Wolfe K.H."/>
            <person name="Lopes M.R."/>
            <person name="Hittinger C.T."/>
            <person name="Goeker M."/>
            <person name="Salamov A.A."/>
            <person name="Wisecaver J.H."/>
            <person name="Long T.M."/>
            <person name="Calvey C.H."/>
            <person name="Aerts A.L."/>
            <person name="Barry K.W."/>
            <person name="Choi C."/>
            <person name="Clum A."/>
            <person name="Coughlan A.Y."/>
            <person name="Deshpande S."/>
            <person name="Douglass A.P."/>
            <person name="Hanson S.J."/>
            <person name="Klenk H.-P."/>
            <person name="LaButti K.M."/>
            <person name="Lapidus A."/>
            <person name="Lindquist E.A."/>
            <person name="Lipzen A.M."/>
            <person name="Meier-Kolthoff J.P."/>
            <person name="Ohm R.A."/>
            <person name="Otillar R.P."/>
            <person name="Pangilinan J.L."/>
            <person name="Peng Y."/>
            <person name="Rokas A."/>
            <person name="Rosa C.A."/>
            <person name="Scheuner C."/>
            <person name="Sibirny A.A."/>
            <person name="Slot J.C."/>
            <person name="Stielow J.B."/>
            <person name="Sun H."/>
            <person name="Kurtzman C.P."/>
            <person name="Blackwell M."/>
            <person name="Grigoriev I.V."/>
            <person name="Jeffries T.W."/>
        </authorList>
    </citation>
    <scope>NUCLEOTIDE SEQUENCE [LARGE SCALE GENOMIC DNA]</scope>
    <source>
        <strain evidence="10">ATCC 58044 / CBS 1984 / NCYC 433 / NRRL Y-366-8</strain>
    </source>
</reference>
<dbReference type="Proteomes" id="UP000094112">
    <property type="component" value="Unassembled WGS sequence"/>
</dbReference>
<feature type="domain" description="Trs120/TRAPPC9 TPR region" evidence="5">
    <location>
        <begin position="336"/>
        <end position="568"/>
    </location>
</feature>
<dbReference type="InterPro" id="IPR058567">
    <property type="entry name" value="Ig_TRAPPC9_Trs120_3rd"/>
</dbReference>
<dbReference type="Pfam" id="PF08626">
    <property type="entry name" value="TRAPPC9-Trs120"/>
    <property type="match status" value="1"/>
</dbReference>
<evidence type="ECO:0000259" key="7">
    <source>
        <dbReference type="Pfam" id="PF26282"/>
    </source>
</evidence>
<name>A0A1E3P5D2_WICAA</name>
<evidence type="ECO:0000313" key="10">
    <source>
        <dbReference type="Proteomes" id="UP000094112"/>
    </source>
</evidence>
<dbReference type="AlphaFoldDB" id="A0A1E3P5D2"/>
<feature type="domain" description="Trs120/TRAPPC9 third Ig-like" evidence="7">
    <location>
        <begin position="891"/>
        <end position="1046"/>
    </location>
</feature>
<sequence length="1169" mass="132591">MEAHSYTAPARVKALLVPLGNISESAFKKYVGKVRSSFEVRLVDVTPTENSLFNPQGFPNGRVIYDFQLSLNDQESIFLHDFEPFRKTFVVIGITDDPNCSNDDIIKLSKLYKSSITHTAIVFSSKSENESNGGKIFYQSKTNIETILCDITRNFLNDLAAYLSSFQHITLRSPGTIGSNDRIKTMETKKKRISSGSSLSLSLGDSSNPKLSLSSSTERRQSKVKGRQLKILGNLYLLAGKYNNALKEFNDAVPLLRTCSDYLWLGSTLEGIGVCLVMLTFLGVPYQMPSSLNSVLHTTLTIPTPSSTPASTPRNSMAINGNSATPSSDISRFSTPELIHHLTVKVLYYYEISQNDHEDYVPQLVYCESILRFVKFMCVVNIGGGFNNSTIDHIVRGKKIYPKLQNSLFDKMDILKFSNKILTVQLKDMDILSQAKIYSSLASIYGDLNLLRKRSFILRTLFVSLIPELSNNDHSTKTYELSELLDTILSIYGIGRSPETALEDSFASRWVQLHKSVIQLCIIICSKVGDNRRVILFKSLLLTRYSDSLTDNEQSRLLTEIQSICRANDLPFTYFDPFLVRNIEIIKPINTPKKQKQASITNNKEDPFIYNPYAKPISSDGVYLVQDEFVEFQISIQNPFAFQLNINDIQIDQFETFRNHFVIQPKAINTLSVLAKPLKSGTAQISSINIKVFDCQLQSFKIAKTLKSEVVRKLKNDKSFHSKVLEEYEENLTKNRVDGKVNTDELTLNVISAQPNIQILSKPDHLMLLEGGSEKLQLTIKNNSPVPANHLEFSVWDSTIDPLKNVLNNKGLPANEVYEIEFFLFKNPLKIINEIAEIKPYETITLDLEIQGKRGMHQVNLILDYGNKVEDEIYTRRVEVPIRVMVNPSTDLAGCDVIPLVQQVDSKRGDVWEYINSQKDCNITDFALFLVDLRNVWNKTLNVNIDYDGFGVKESIVPLETKRILIPIRRIQIQDDDNLKMVPNLSNRQYILPKITKAEDQFIREAFWYREEILKKLRGAWSVGDVKGEIEFRGIRLSQRMLSVLKVDKVDIKVDVEEAVDKKGLHHVLQTDEFFNVSIEIRNNSSNDIGGILRNIPIASNYGSIDRRLLFNGVLQQPLKNSIKPGETVKILIGAVILEKGEYEWGVTLDEFDTEQSHIARNPLRIRAF</sequence>
<evidence type="ECO:0000259" key="6">
    <source>
        <dbReference type="Pfam" id="PF26254"/>
    </source>
</evidence>
<evidence type="ECO:0000259" key="4">
    <source>
        <dbReference type="Pfam" id="PF08626"/>
    </source>
</evidence>
<dbReference type="RefSeq" id="XP_019039319.1">
    <property type="nucleotide sequence ID" value="XM_019183416.1"/>
</dbReference>
<protein>
    <submittedName>
        <fullName evidence="9">Uncharacterized protein</fullName>
    </submittedName>
</protein>
<evidence type="ECO:0000313" key="9">
    <source>
        <dbReference type="EMBL" id="ODQ60112.1"/>
    </source>
</evidence>
<evidence type="ECO:0000256" key="3">
    <source>
        <dbReference type="SAM" id="MobiDB-lite"/>
    </source>
</evidence>
<feature type="region of interest" description="Disordered" evidence="3">
    <location>
        <begin position="304"/>
        <end position="328"/>
    </location>
</feature>
<dbReference type="EMBL" id="KV454210">
    <property type="protein sequence ID" value="ODQ60112.1"/>
    <property type="molecule type" value="Genomic_DNA"/>
</dbReference>
<keyword evidence="10" id="KW-1185">Reference proteome</keyword>
<dbReference type="GO" id="GO:0005802">
    <property type="term" value="C:trans-Golgi network"/>
    <property type="evidence" value="ECO:0007669"/>
    <property type="project" value="TreeGrafter"/>
</dbReference>
<feature type="domain" description="Trs120/TRAPPC9 N-terminal" evidence="4">
    <location>
        <begin position="4"/>
        <end position="291"/>
    </location>
</feature>
<dbReference type="PANTHER" id="PTHR21512:SF5">
    <property type="entry name" value="TRAFFICKING PROTEIN PARTICLE COMPLEX SUBUNIT 9"/>
    <property type="match status" value="1"/>
</dbReference>